<dbReference type="AlphaFoldDB" id="E6QXF4"/>
<gene>
    <name evidence="1" type="ORF">CARN7_2780</name>
</gene>
<evidence type="ECO:0000313" key="1">
    <source>
        <dbReference type="EMBL" id="CBI11928.1"/>
    </source>
</evidence>
<reference evidence="1" key="1">
    <citation type="submission" date="2009-10" db="EMBL/GenBank/DDBJ databases">
        <title>Diversity of trophic interactions inside an arsenic-rich microbial ecosystem.</title>
        <authorList>
            <person name="Bertin P.N."/>
            <person name="Heinrich-Salmeron A."/>
            <person name="Pelletier E."/>
            <person name="Goulhen-Chollet F."/>
            <person name="Arsene-Ploetze F."/>
            <person name="Gallien S."/>
            <person name="Calteau A."/>
            <person name="Vallenet D."/>
            <person name="Casiot C."/>
            <person name="Chane-Woon-Ming B."/>
            <person name="Giloteaux L."/>
            <person name="Barakat M."/>
            <person name="Bonnefoy V."/>
            <person name="Bruneel O."/>
            <person name="Chandler M."/>
            <person name="Cleiss J."/>
            <person name="Duran R."/>
            <person name="Elbaz-Poulichet F."/>
            <person name="Fonknechten N."/>
            <person name="Lauga B."/>
            <person name="Mornico D."/>
            <person name="Ortet P."/>
            <person name="Schaeffer C."/>
            <person name="Siguier P."/>
            <person name="Alexander Thil Smith A."/>
            <person name="Van Dorsselaer A."/>
            <person name="Weissenbach J."/>
            <person name="Medigue C."/>
            <person name="Le Paslier D."/>
        </authorList>
    </citation>
    <scope>NUCLEOTIDE SEQUENCE</scope>
</reference>
<comment type="caution">
    <text evidence="1">The sequence shown here is derived from an EMBL/GenBank/DDBJ whole genome shotgun (WGS) entry which is preliminary data.</text>
</comment>
<name>E6QXF4_9ZZZZ</name>
<organism evidence="1">
    <name type="scientific">mine drainage metagenome</name>
    <dbReference type="NCBI Taxonomy" id="410659"/>
    <lineage>
        <taxon>unclassified sequences</taxon>
        <taxon>metagenomes</taxon>
        <taxon>ecological metagenomes</taxon>
    </lineage>
</organism>
<proteinExistence type="predicted"/>
<accession>E6QXF4</accession>
<sequence length="30" mass="3582">MSVTRFYFLFSHEIYAKSGLDVLFHTVIME</sequence>
<protein>
    <submittedName>
        <fullName evidence="1">Uncharacterized protein</fullName>
    </submittedName>
</protein>
<dbReference type="EMBL" id="CABR01000178">
    <property type="protein sequence ID" value="CBI11928.1"/>
    <property type="molecule type" value="Genomic_DNA"/>
</dbReference>